<name>A0ABT1A853_9PSEU</name>
<accession>A0ABT1A853</accession>
<organism evidence="2 3">
    <name type="scientific">Pseudonocardia humida</name>
    <dbReference type="NCBI Taxonomy" id="2800819"/>
    <lineage>
        <taxon>Bacteria</taxon>
        <taxon>Bacillati</taxon>
        <taxon>Actinomycetota</taxon>
        <taxon>Actinomycetes</taxon>
        <taxon>Pseudonocardiales</taxon>
        <taxon>Pseudonocardiaceae</taxon>
        <taxon>Pseudonocardia</taxon>
    </lineage>
</organism>
<keyword evidence="3" id="KW-1185">Reference proteome</keyword>
<proteinExistence type="predicted"/>
<dbReference type="Proteomes" id="UP001165283">
    <property type="component" value="Unassembled WGS sequence"/>
</dbReference>
<evidence type="ECO:0000256" key="1">
    <source>
        <dbReference type="SAM" id="MobiDB-lite"/>
    </source>
</evidence>
<gene>
    <name evidence="2" type="ORF">KDL28_29450</name>
</gene>
<sequence>MAATESERPVGRVRRPHRWACRHCDMVTDYRLTRDAELRQAKGAFAHDEDYQLTTFKQWLQSFQWEQPRDIDTDTAADGTGERHRDPLDRARAAVVAAARSRSQLADATAPAESDQVDGRGCAAGWAR</sequence>
<reference evidence="2" key="1">
    <citation type="submission" date="2021-04" db="EMBL/GenBank/DDBJ databases">
        <title>Pseudonocardia sp. nov., isolated from sandy soil of mangrove forest.</title>
        <authorList>
            <person name="Zan Z."/>
            <person name="Huang R."/>
            <person name="Liu W."/>
        </authorList>
    </citation>
    <scope>NUCLEOTIDE SEQUENCE</scope>
    <source>
        <strain evidence="2">S2-4</strain>
    </source>
</reference>
<feature type="region of interest" description="Disordered" evidence="1">
    <location>
        <begin position="70"/>
        <end position="89"/>
    </location>
</feature>
<evidence type="ECO:0000313" key="3">
    <source>
        <dbReference type="Proteomes" id="UP001165283"/>
    </source>
</evidence>
<evidence type="ECO:0000313" key="2">
    <source>
        <dbReference type="EMBL" id="MCO1659205.1"/>
    </source>
</evidence>
<feature type="compositionally biased region" description="Basic and acidic residues" evidence="1">
    <location>
        <begin position="80"/>
        <end position="89"/>
    </location>
</feature>
<feature type="region of interest" description="Disordered" evidence="1">
    <location>
        <begin position="100"/>
        <end position="128"/>
    </location>
</feature>
<dbReference type="EMBL" id="JAGSOV010000063">
    <property type="protein sequence ID" value="MCO1659205.1"/>
    <property type="molecule type" value="Genomic_DNA"/>
</dbReference>
<comment type="caution">
    <text evidence="2">The sequence shown here is derived from an EMBL/GenBank/DDBJ whole genome shotgun (WGS) entry which is preliminary data.</text>
</comment>
<protein>
    <submittedName>
        <fullName evidence="2">Uncharacterized protein</fullName>
    </submittedName>
</protein>
<dbReference type="RefSeq" id="WP_252443941.1">
    <property type="nucleotide sequence ID" value="NZ_JAGSOV010000063.1"/>
</dbReference>